<dbReference type="STRING" id="1123360.thalar_02656"/>
<dbReference type="AlphaFoldDB" id="S9QAA1"/>
<feature type="signal peptide" evidence="1">
    <location>
        <begin position="1"/>
        <end position="21"/>
    </location>
</feature>
<keyword evidence="4" id="KW-1185">Reference proteome</keyword>
<proteinExistence type="predicted"/>
<protein>
    <recommendedName>
        <fullName evidence="2">DUF3859 domain-containing protein</fullName>
    </recommendedName>
</protein>
<feature type="domain" description="DUF3859" evidence="2">
    <location>
        <begin position="37"/>
        <end position="168"/>
    </location>
</feature>
<sequence>MRELLKATIIGLLSFTTAAQAQHMDSVAPDALYDSTLVSKLEYGLVCPSGNSTKMPAPGTHLGFITQRDQSQRIEHTTQIVPLSEGIGFGVDVHLPDGLELRDAEITVTHPPYPGTDVTTESWTSSLLPQASNLNFFLFEFPFEMVAGEWGIQASHDGRLVYSVSFNVVDPSRIPHLSRYCDGALMS</sequence>
<dbReference type="eggNOG" id="ENOG50335DR">
    <property type="taxonomic scope" value="Bacteria"/>
</dbReference>
<feature type="chain" id="PRO_5004554814" description="DUF3859 domain-containing protein" evidence="1">
    <location>
        <begin position="22"/>
        <end position="187"/>
    </location>
</feature>
<dbReference type="Gene3D" id="2.60.40.2390">
    <property type="match status" value="1"/>
</dbReference>
<dbReference type="Pfam" id="PF12975">
    <property type="entry name" value="DUF3859"/>
    <property type="match status" value="1"/>
</dbReference>
<evidence type="ECO:0000313" key="4">
    <source>
        <dbReference type="Proteomes" id="UP000015351"/>
    </source>
</evidence>
<accession>S9QAA1</accession>
<evidence type="ECO:0000256" key="1">
    <source>
        <dbReference type="SAM" id="SignalP"/>
    </source>
</evidence>
<comment type="caution">
    <text evidence="3">The sequence shown here is derived from an EMBL/GenBank/DDBJ whole genome shotgun (WGS) entry which is preliminary data.</text>
</comment>
<dbReference type="HOGENOM" id="CLU_122789_0_0_5"/>
<evidence type="ECO:0000259" key="2">
    <source>
        <dbReference type="Pfam" id="PF12975"/>
    </source>
</evidence>
<gene>
    <name evidence="3" type="ORF">thalar_02656</name>
</gene>
<dbReference type="RefSeq" id="WP_021102008.1">
    <property type="nucleotide sequence ID" value="NZ_KE557314.1"/>
</dbReference>
<organism evidence="3 4">
    <name type="scientific">Litoreibacter arenae DSM 19593</name>
    <dbReference type="NCBI Taxonomy" id="1123360"/>
    <lineage>
        <taxon>Bacteria</taxon>
        <taxon>Pseudomonadati</taxon>
        <taxon>Pseudomonadota</taxon>
        <taxon>Alphaproteobacteria</taxon>
        <taxon>Rhodobacterales</taxon>
        <taxon>Roseobacteraceae</taxon>
        <taxon>Litoreibacter</taxon>
    </lineage>
</organism>
<dbReference type="Proteomes" id="UP000015351">
    <property type="component" value="Unassembled WGS sequence"/>
</dbReference>
<dbReference type="InterPro" id="IPR024331">
    <property type="entry name" value="DUF3859"/>
</dbReference>
<evidence type="ECO:0000313" key="3">
    <source>
        <dbReference type="EMBL" id="EPX76937.1"/>
    </source>
</evidence>
<dbReference type="EMBL" id="AONI01000015">
    <property type="protein sequence ID" value="EPX76937.1"/>
    <property type="molecule type" value="Genomic_DNA"/>
</dbReference>
<name>S9QAA1_9RHOB</name>
<keyword evidence="1" id="KW-0732">Signal</keyword>
<reference evidence="4" key="1">
    <citation type="journal article" date="2013" name="Stand. Genomic Sci.">
        <title>Genome sequence of the Litoreibacter arenae type strain (DSM 19593(T)), a member of the Roseobacter clade isolated from sea sand.</title>
        <authorList>
            <person name="Riedel T."/>
            <person name="Fiebig A."/>
            <person name="Petersen J."/>
            <person name="Gronow S."/>
            <person name="Kyrpides N.C."/>
            <person name="Goker M."/>
            <person name="Klenk H.P."/>
        </authorList>
    </citation>
    <scope>NUCLEOTIDE SEQUENCE [LARGE SCALE GENOMIC DNA]</scope>
    <source>
        <strain evidence="4">DSM 19593</strain>
    </source>
</reference>